<evidence type="ECO:0000313" key="2">
    <source>
        <dbReference type="EMBL" id="KAL2630590.1"/>
    </source>
</evidence>
<name>A0ABD1YIU3_9MARC</name>
<dbReference type="EMBL" id="JBHFFA010000004">
    <property type="protein sequence ID" value="KAL2630590.1"/>
    <property type="molecule type" value="Genomic_DNA"/>
</dbReference>
<keyword evidence="3" id="KW-1185">Reference proteome</keyword>
<sequence>MPTEALAPAEAATPAPAVDTLVSTADISDLALETGVLTLTIPAPTTTSGILTSDTTVPGSRAESSNIAREIPNLTSEISTEAQTASAPGTAAPVSDTPPPVRKRVDLENFFDNISIDLKFQAAVVIDAVFIAAMFVREFSYPNNDLINELMAIFSRGSVQYHLLSAREDIFSIFEDQIPLYMIENVWKKV</sequence>
<feature type="region of interest" description="Disordered" evidence="1">
    <location>
        <begin position="79"/>
        <end position="99"/>
    </location>
</feature>
<protein>
    <submittedName>
        <fullName evidence="2">Uncharacterized protein</fullName>
    </submittedName>
</protein>
<evidence type="ECO:0000256" key="1">
    <source>
        <dbReference type="SAM" id="MobiDB-lite"/>
    </source>
</evidence>
<proteinExistence type="predicted"/>
<comment type="caution">
    <text evidence="2">The sequence shown here is derived from an EMBL/GenBank/DDBJ whole genome shotgun (WGS) entry which is preliminary data.</text>
</comment>
<dbReference type="AlphaFoldDB" id="A0ABD1YIU3"/>
<dbReference type="Proteomes" id="UP001605036">
    <property type="component" value="Unassembled WGS sequence"/>
</dbReference>
<evidence type="ECO:0000313" key="3">
    <source>
        <dbReference type="Proteomes" id="UP001605036"/>
    </source>
</evidence>
<organism evidence="2 3">
    <name type="scientific">Riccia fluitans</name>
    <dbReference type="NCBI Taxonomy" id="41844"/>
    <lineage>
        <taxon>Eukaryota</taxon>
        <taxon>Viridiplantae</taxon>
        <taxon>Streptophyta</taxon>
        <taxon>Embryophyta</taxon>
        <taxon>Marchantiophyta</taxon>
        <taxon>Marchantiopsida</taxon>
        <taxon>Marchantiidae</taxon>
        <taxon>Marchantiales</taxon>
        <taxon>Ricciaceae</taxon>
        <taxon>Riccia</taxon>
    </lineage>
</organism>
<accession>A0ABD1YIU3</accession>
<gene>
    <name evidence="2" type="ORF">R1flu_015276</name>
</gene>
<reference evidence="2 3" key="1">
    <citation type="submission" date="2024-09" db="EMBL/GenBank/DDBJ databases">
        <title>Chromosome-scale assembly of Riccia fluitans.</title>
        <authorList>
            <person name="Paukszto L."/>
            <person name="Sawicki J."/>
            <person name="Karawczyk K."/>
            <person name="Piernik-Szablinska J."/>
            <person name="Szczecinska M."/>
            <person name="Mazdziarz M."/>
        </authorList>
    </citation>
    <scope>NUCLEOTIDE SEQUENCE [LARGE SCALE GENOMIC DNA]</scope>
    <source>
        <strain evidence="2">Rf_01</strain>
        <tissue evidence="2">Aerial parts of the thallus</tissue>
    </source>
</reference>